<evidence type="ECO:0000259" key="6">
    <source>
        <dbReference type="Pfam" id="PF07980"/>
    </source>
</evidence>
<keyword evidence="5" id="KW-0998">Cell outer membrane</keyword>
<feature type="domain" description="RagB/SusD" evidence="6">
    <location>
        <begin position="332"/>
        <end position="403"/>
    </location>
</feature>
<evidence type="ECO:0000256" key="1">
    <source>
        <dbReference type="ARBA" id="ARBA00004442"/>
    </source>
</evidence>
<accession>A0ABP8AA01</accession>
<dbReference type="EMBL" id="BAAAZK010000007">
    <property type="protein sequence ID" value="GAA4180463.1"/>
    <property type="molecule type" value="Genomic_DNA"/>
</dbReference>
<dbReference type="Pfam" id="PF07980">
    <property type="entry name" value="SusD_RagB"/>
    <property type="match status" value="1"/>
</dbReference>
<proteinExistence type="inferred from homology"/>
<dbReference type="SUPFAM" id="SSF48452">
    <property type="entry name" value="TPR-like"/>
    <property type="match status" value="1"/>
</dbReference>
<organism evidence="8 9">
    <name type="scientific">Sphingobacterium ginsenosidimutans</name>
    <dbReference type="NCBI Taxonomy" id="687845"/>
    <lineage>
        <taxon>Bacteria</taxon>
        <taxon>Pseudomonadati</taxon>
        <taxon>Bacteroidota</taxon>
        <taxon>Sphingobacteriia</taxon>
        <taxon>Sphingobacteriales</taxon>
        <taxon>Sphingobacteriaceae</taxon>
        <taxon>Sphingobacterium</taxon>
    </lineage>
</organism>
<evidence type="ECO:0000256" key="2">
    <source>
        <dbReference type="ARBA" id="ARBA00006275"/>
    </source>
</evidence>
<dbReference type="Proteomes" id="UP001500167">
    <property type="component" value="Unassembled WGS sequence"/>
</dbReference>
<gene>
    <name evidence="8" type="ORF">GCM10022218_34690</name>
</gene>
<dbReference type="Gene3D" id="1.25.40.390">
    <property type="match status" value="1"/>
</dbReference>
<keyword evidence="9" id="KW-1185">Reference proteome</keyword>
<comment type="caution">
    <text evidence="8">The sequence shown here is derived from an EMBL/GenBank/DDBJ whole genome shotgun (WGS) entry which is preliminary data.</text>
</comment>
<evidence type="ECO:0000256" key="5">
    <source>
        <dbReference type="ARBA" id="ARBA00023237"/>
    </source>
</evidence>
<dbReference type="InterPro" id="IPR033985">
    <property type="entry name" value="SusD-like_N"/>
</dbReference>
<name>A0ABP8AA01_9SPHI</name>
<dbReference type="RefSeq" id="WP_346087146.1">
    <property type="nucleotide sequence ID" value="NZ_BAAAZK010000007.1"/>
</dbReference>
<reference evidence="9" key="1">
    <citation type="journal article" date="2019" name="Int. J. Syst. Evol. Microbiol.">
        <title>The Global Catalogue of Microorganisms (GCM) 10K type strain sequencing project: providing services to taxonomists for standard genome sequencing and annotation.</title>
        <authorList>
            <consortium name="The Broad Institute Genomics Platform"/>
            <consortium name="The Broad Institute Genome Sequencing Center for Infectious Disease"/>
            <person name="Wu L."/>
            <person name="Ma J."/>
        </authorList>
    </citation>
    <scope>NUCLEOTIDE SEQUENCE [LARGE SCALE GENOMIC DNA]</scope>
    <source>
        <strain evidence="9">JCM 16722</strain>
    </source>
</reference>
<comment type="similarity">
    <text evidence="2">Belongs to the SusD family.</text>
</comment>
<evidence type="ECO:0000313" key="8">
    <source>
        <dbReference type="EMBL" id="GAA4180463.1"/>
    </source>
</evidence>
<dbReference type="InterPro" id="IPR012944">
    <property type="entry name" value="SusD_RagB_dom"/>
</dbReference>
<sequence length="450" mass="51242">MKKIHYYLLLGIALLCLQGCNKFLETKPDTKLAIPDSFEDCQALLDGYGTVNMSYPYVGELCTNDFSLTSEYWAGLEVYEDRMLYIWDDQVTPPQSQWAGPYQTVYIANQVLAILKTLPEGVRRQQMEGAAYFYRAYALFALAELFAPIPLKDGGNAGVMALPYRTSPNIEEKVERVPLGEYFALLLTDLDNARELLSRSAGLPSRPNSTAAAALLSRIYLYLQDYEKALAYANTALDQQNTLMDYNTLPMYEESPFKQFNPEVIFQAISSGSFTFYYTIWKASPQLYNSYADHDLRKQLYYMDNGDDTFSFKGNYDGELNQSPFSGLAVDELILNKAECLVRLNQLDKAKETINLLGIKRYKKAAYQPVVTNDAALLLEIILQERRKELVMRQRRWADLKRLNLDPATAVSLKRTIAGKEYQLQPGASFYTMLIPREVINNSSLTQTIR</sequence>
<protein>
    <submittedName>
        <fullName evidence="8">RagB/SusD family nutrient uptake outer membrane protein</fullName>
    </submittedName>
</protein>
<dbReference type="InterPro" id="IPR011990">
    <property type="entry name" value="TPR-like_helical_dom_sf"/>
</dbReference>
<evidence type="ECO:0000256" key="3">
    <source>
        <dbReference type="ARBA" id="ARBA00022729"/>
    </source>
</evidence>
<evidence type="ECO:0000256" key="4">
    <source>
        <dbReference type="ARBA" id="ARBA00023136"/>
    </source>
</evidence>
<keyword evidence="4" id="KW-0472">Membrane</keyword>
<evidence type="ECO:0000313" key="9">
    <source>
        <dbReference type="Proteomes" id="UP001500167"/>
    </source>
</evidence>
<keyword evidence="3" id="KW-0732">Signal</keyword>
<evidence type="ECO:0000259" key="7">
    <source>
        <dbReference type="Pfam" id="PF14322"/>
    </source>
</evidence>
<comment type="subcellular location">
    <subcellularLocation>
        <location evidence="1">Cell outer membrane</location>
    </subcellularLocation>
</comment>
<feature type="domain" description="SusD-like N-terminal" evidence="7">
    <location>
        <begin position="22"/>
        <end position="221"/>
    </location>
</feature>
<dbReference type="Pfam" id="PF14322">
    <property type="entry name" value="SusD-like_3"/>
    <property type="match status" value="1"/>
</dbReference>